<dbReference type="Proteomes" id="UP001448207">
    <property type="component" value="Unassembled WGS sequence"/>
</dbReference>
<proteinExistence type="predicted"/>
<comment type="caution">
    <text evidence="3">The sequence shown here is derived from an EMBL/GenBank/DDBJ whole genome shotgun (WGS) entry which is preliminary data.</text>
</comment>
<sequence length="352" mass="38562">MTSYHAVPINDRSESPASFKTKSRSVIATVMLTICIVSFVLQTELAQYVQQTTDYQKPYFILGWPTKPSAALGHVIETAGHCKNELAQSLLELQGRVKGENTTNRLSIRFIISTGLWLAILLTLPAYLWYVSVNLTSMSNLTAIYNTGCFFAYVFSVWLLHDRLMATKIAAILLCMIGVFLMAFWTPGDQPAQSQTLGISVAVLGAALYGFYEVYYKKYASPSQASVLFANTVTGAIGIITLLILWIPLPVLHFSGYETFELPDLETFVYILGIASMSVVYNATFMCVIALVNPVFAAVGVMLTVPAVAVTDVLVTGVMVPGSTLVGSILILIGFYILNRQVKNETEEIDIS</sequence>
<feature type="transmembrane region" description="Helical" evidence="1">
    <location>
        <begin position="227"/>
        <end position="247"/>
    </location>
</feature>
<evidence type="ECO:0000313" key="3">
    <source>
        <dbReference type="EMBL" id="KAL0092524.1"/>
    </source>
</evidence>
<dbReference type="PANTHER" id="PTHR19346:SF4">
    <property type="entry name" value="SUGAR PHOSPHATE TRANSPORTER DOMAIN-CONTAINING PROTEIN"/>
    <property type="match status" value="1"/>
</dbReference>
<dbReference type="InterPro" id="IPR037185">
    <property type="entry name" value="EmrE-like"/>
</dbReference>
<feature type="transmembrane region" description="Helical" evidence="1">
    <location>
        <begin position="197"/>
        <end position="215"/>
    </location>
</feature>
<keyword evidence="1" id="KW-0812">Transmembrane</keyword>
<feature type="transmembrane region" description="Helical" evidence="1">
    <location>
        <begin position="167"/>
        <end position="185"/>
    </location>
</feature>
<evidence type="ECO:0000259" key="2">
    <source>
        <dbReference type="Pfam" id="PF00892"/>
    </source>
</evidence>
<keyword evidence="1" id="KW-0472">Membrane</keyword>
<organism evidence="3 4">
    <name type="scientific">Phycomyces blakesleeanus</name>
    <dbReference type="NCBI Taxonomy" id="4837"/>
    <lineage>
        <taxon>Eukaryota</taxon>
        <taxon>Fungi</taxon>
        <taxon>Fungi incertae sedis</taxon>
        <taxon>Mucoromycota</taxon>
        <taxon>Mucoromycotina</taxon>
        <taxon>Mucoromycetes</taxon>
        <taxon>Mucorales</taxon>
        <taxon>Phycomycetaceae</taxon>
        <taxon>Phycomyces</taxon>
    </lineage>
</organism>
<feature type="transmembrane region" description="Helical" evidence="1">
    <location>
        <begin position="320"/>
        <end position="338"/>
    </location>
</feature>
<dbReference type="InterPro" id="IPR026505">
    <property type="entry name" value="Solute_c_fam_35_mem_F3/F4"/>
</dbReference>
<dbReference type="Gene3D" id="1.10.3730.20">
    <property type="match status" value="1"/>
</dbReference>
<feature type="transmembrane region" description="Helical" evidence="1">
    <location>
        <begin position="142"/>
        <end position="160"/>
    </location>
</feature>
<evidence type="ECO:0000313" key="4">
    <source>
        <dbReference type="Proteomes" id="UP001448207"/>
    </source>
</evidence>
<protein>
    <recommendedName>
        <fullName evidence="2">EamA domain-containing protein</fullName>
    </recommendedName>
</protein>
<evidence type="ECO:0000256" key="1">
    <source>
        <dbReference type="SAM" id="Phobius"/>
    </source>
</evidence>
<reference evidence="3 4" key="1">
    <citation type="submission" date="2024-04" db="EMBL/GenBank/DDBJ databases">
        <title>Symmetric and asymmetric DNA N6-adenine methylation regulates different biological responses in Mucorales.</title>
        <authorList>
            <consortium name="Lawrence Berkeley National Laboratory"/>
            <person name="Lax C."/>
            <person name="Mondo S.J."/>
            <person name="Osorio-Concepcion M."/>
            <person name="Muszewska A."/>
            <person name="Corrochano-Luque M."/>
            <person name="Gutierrez G."/>
            <person name="Riley R."/>
            <person name="Lipzen A."/>
            <person name="Guo J."/>
            <person name="Hundley H."/>
            <person name="Amirebrahimi M."/>
            <person name="Ng V."/>
            <person name="Lorenzo-Gutierrez D."/>
            <person name="Binder U."/>
            <person name="Yang J."/>
            <person name="Song Y."/>
            <person name="Canovas D."/>
            <person name="Navarro E."/>
            <person name="Freitag M."/>
            <person name="Gabaldon T."/>
            <person name="Grigoriev I.V."/>
            <person name="Corrochano L.M."/>
            <person name="Nicolas F.E."/>
            <person name="Garre V."/>
        </authorList>
    </citation>
    <scope>NUCLEOTIDE SEQUENCE [LARGE SCALE GENOMIC DNA]</scope>
    <source>
        <strain evidence="3 4">L51</strain>
    </source>
</reference>
<dbReference type="Pfam" id="PF00892">
    <property type="entry name" value="EamA"/>
    <property type="match status" value="1"/>
</dbReference>
<keyword evidence="4" id="KW-1185">Reference proteome</keyword>
<dbReference type="SUPFAM" id="SSF103481">
    <property type="entry name" value="Multidrug resistance efflux transporter EmrE"/>
    <property type="match status" value="1"/>
</dbReference>
<keyword evidence="1" id="KW-1133">Transmembrane helix</keyword>
<dbReference type="InterPro" id="IPR000620">
    <property type="entry name" value="EamA_dom"/>
</dbReference>
<gene>
    <name evidence="3" type="ORF">J3Q64DRAFT_1633677</name>
</gene>
<feature type="transmembrane region" description="Helical" evidence="1">
    <location>
        <begin position="295"/>
        <end position="314"/>
    </location>
</feature>
<feature type="domain" description="EamA" evidence="2">
    <location>
        <begin position="116"/>
        <end position="183"/>
    </location>
</feature>
<dbReference type="EMBL" id="JBCLYO010000002">
    <property type="protein sequence ID" value="KAL0092524.1"/>
    <property type="molecule type" value="Genomic_DNA"/>
</dbReference>
<feature type="transmembrane region" description="Helical" evidence="1">
    <location>
        <begin position="106"/>
        <end position="130"/>
    </location>
</feature>
<accession>A0ABR3BA64</accession>
<name>A0ABR3BA64_PHYBL</name>
<feature type="transmembrane region" description="Helical" evidence="1">
    <location>
        <begin position="267"/>
        <end position="288"/>
    </location>
</feature>
<dbReference type="PANTHER" id="PTHR19346">
    <property type="entry name" value="SUGAR PHOSPHATE TRANSPORTER DOMAIN-CONTAINING PROTEIN"/>
    <property type="match status" value="1"/>
</dbReference>
<feature type="transmembrane region" description="Helical" evidence="1">
    <location>
        <begin position="23"/>
        <end position="41"/>
    </location>
</feature>